<dbReference type="STRING" id="454194.PYK22_01123"/>
<proteinExistence type="predicted"/>
<reference evidence="3 4" key="2">
    <citation type="submission" date="2015-01" db="EMBL/GenBank/DDBJ databases">
        <title>Complete genome sequence of Pyrinomonas methylaliphatogenes type strain K22T.</title>
        <authorList>
            <person name="Lee K.C.Y."/>
            <person name="Power J.F."/>
            <person name="Dunfield P.F."/>
            <person name="Morgan X.C."/>
            <person name="Huttenhower C."/>
            <person name="Stott M.B."/>
        </authorList>
    </citation>
    <scope>NUCLEOTIDE SEQUENCE [LARGE SCALE GENOMIC DNA]</scope>
    <source>
        <strain evidence="3 4">K22</strain>
    </source>
</reference>
<keyword evidence="1" id="KW-1133">Transmembrane helix</keyword>
<evidence type="ECO:0000313" key="4">
    <source>
        <dbReference type="Proteomes" id="UP000031518"/>
    </source>
</evidence>
<accession>A0A0B6WYB1</accession>
<sequence>MRGLNLASQKSGCGMRLSNLPSLFVSSRRRRERASEMRPSNLPSLLFAMVVACLILHSAARADNLTVTLFSPVVGAPGSTLSIVGTIVAPSTNSGSVYLNSDALSLAGPFTLNDDPFILNAPTSMAPGATYTAVLFTVTISPQASEGIYTGFFTILGGESGDPLALDPISNTASFEVHVVPEPTAMLLIGTGLIGIMLRVRRRR</sequence>
<evidence type="ECO:0000313" key="3">
    <source>
        <dbReference type="EMBL" id="CDM65125.1"/>
    </source>
</evidence>
<gene>
    <name evidence="3" type="ORF">PYK22_01123</name>
</gene>
<keyword evidence="1" id="KW-0472">Membrane</keyword>
<evidence type="ECO:0000256" key="1">
    <source>
        <dbReference type="SAM" id="Phobius"/>
    </source>
</evidence>
<keyword evidence="4" id="KW-1185">Reference proteome</keyword>
<dbReference type="EMBL" id="CBXV010000004">
    <property type="protein sequence ID" value="CDM65125.1"/>
    <property type="molecule type" value="Genomic_DNA"/>
</dbReference>
<protein>
    <submittedName>
        <fullName evidence="3">PEP-CTERM putative exosortase interaction domain-containing protein</fullName>
    </submittedName>
</protein>
<feature type="domain" description="Ice-binding protein C-terminal" evidence="2">
    <location>
        <begin position="180"/>
        <end position="202"/>
    </location>
</feature>
<dbReference type="Proteomes" id="UP000031518">
    <property type="component" value="Unassembled WGS sequence"/>
</dbReference>
<dbReference type="Pfam" id="PF07589">
    <property type="entry name" value="PEP-CTERM"/>
    <property type="match status" value="1"/>
</dbReference>
<name>A0A0B6WYB1_9BACT</name>
<keyword evidence="1" id="KW-0812">Transmembrane</keyword>
<dbReference type="InterPro" id="IPR013424">
    <property type="entry name" value="Ice-binding_C"/>
</dbReference>
<organism evidence="3 4">
    <name type="scientific">Pyrinomonas methylaliphatogenes</name>
    <dbReference type="NCBI Taxonomy" id="454194"/>
    <lineage>
        <taxon>Bacteria</taxon>
        <taxon>Pseudomonadati</taxon>
        <taxon>Acidobacteriota</taxon>
        <taxon>Blastocatellia</taxon>
        <taxon>Blastocatellales</taxon>
        <taxon>Pyrinomonadaceae</taxon>
        <taxon>Pyrinomonas</taxon>
    </lineage>
</organism>
<reference evidence="3 4" key="1">
    <citation type="submission" date="2013-12" db="EMBL/GenBank/DDBJ databases">
        <authorList>
            <person name="Stott M."/>
        </authorList>
    </citation>
    <scope>NUCLEOTIDE SEQUENCE [LARGE SCALE GENOMIC DNA]</scope>
    <source>
        <strain evidence="3 4">K22</strain>
    </source>
</reference>
<dbReference type="AlphaFoldDB" id="A0A0B6WYB1"/>
<evidence type="ECO:0000259" key="2">
    <source>
        <dbReference type="Pfam" id="PF07589"/>
    </source>
</evidence>
<feature type="transmembrane region" description="Helical" evidence="1">
    <location>
        <begin position="184"/>
        <end position="200"/>
    </location>
</feature>
<dbReference type="NCBIfam" id="TIGR02595">
    <property type="entry name" value="PEP_CTERM"/>
    <property type="match status" value="1"/>
</dbReference>